<protein>
    <submittedName>
        <fullName evidence="1">Uncharacterized protein</fullName>
    </submittedName>
</protein>
<comment type="caution">
    <text evidence="1">The sequence shown here is derived from an EMBL/GenBank/DDBJ whole genome shotgun (WGS) entry which is preliminary data.</text>
</comment>
<accession>A0AAW0FE82</accession>
<evidence type="ECO:0000313" key="2">
    <source>
        <dbReference type="Proteomes" id="UP001385951"/>
    </source>
</evidence>
<dbReference type="EMBL" id="JASBNA010000071">
    <property type="protein sequence ID" value="KAK7678427.1"/>
    <property type="molecule type" value="Genomic_DNA"/>
</dbReference>
<organism evidence="1 2">
    <name type="scientific">Cerrena zonata</name>
    <dbReference type="NCBI Taxonomy" id="2478898"/>
    <lineage>
        <taxon>Eukaryota</taxon>
        <taxon>Fungi</taxon>
        <taxon>Dikarya</taxon>
        <taxon>Basidiomycota</taxon>
        <taxon>Agaricomycotina</taxon>
        <taxon>Agaricomycetes</taxon>
        <taxon>Polyporales</taxon>
        <taxon>Cerrenaceae</taxon>
        <taxon>Cerrena</taxon>
    </lineage>
</organism>
<evidence type="ECO:0000313" key="1">
    <source>
        <dbReference type="EMBL" id="KAK7678427.1"/>
    </source>
</evidence>
<dbReference type="AlphaFoldDB" id="A0AAW0FE82"/>
<name>A0AAW0FE82_9APHY</name>
<dbReference type="Proteomes" id="UP001385951">
    <property type="component" value="Unassembled WGS sequence"/>
</dbReference>
<sequence>MNCVQQVKDNLAVIIRNDTINAQRAQQAHGSQDGNFRRDVVQARNTRVDAFGDISVDDTISIATDSCSSCGKREVKLSRCKTVRQRIGSPTRSPAMPLLLDLCKLDRV</sequence>
<reference evidence="1 2" key="1">
    <citation type="submission" date="2022-09" db="EMBL/GenBank/DDBJ databases">
        <authorList>
            <person name="Palmer J.M."/>
        </authorList>
    </citation>
    <scope>NUCLEOTIDE SEQUENCE [LARGE SCALE GENOMIC DNA]</scope>
    <source>
        <strain evidence="1 2">DSM 7382</strain>
    </source>
</reference>
<proteinExistence type="predicted"/>
<keyword evidence="2" id="KW-1185">Reference proteome</keyword>
<gene>
    <name evidence="1" type="ORF">QCA50_018487</name>
</gene>